<dbReference type="SUPFAM" id="SSF51905">
    <property type="entry name" value="FAD/NAD(P)-binding domain"/>
    <property type="match status" value="1"/>
</dbReference>
<dbReference type="InterPro" id="IPR039650">
    <property type="entry name" value="HdrA-like"/>
</dbReference>
<accession>A0A381Y2Z9</accession>
<evidence type="ECO:0000256" key="5">
    <source>
        <dbReference type="ARBA" id="ARBA00023014"/>
    </source>
</evidence>
<reference evidence="8" key="1">
    <citation type="submission" date="2018-05" db="EMBL/GenBank/DDBJ databases">
        <authorList>
            <person name="Lanie J.A."/>
            <person name="Ng W.-L."/>
            <person name="Kazmierczak K.M."/>
            <person name="Andrzejewski T.M."/>
            <person name="Davidsen T.M."/>
            <person name="Wayne K.J."/>
            <person name="Tettelin H."/>
            <person name="Glass J.I."/>
            <person name="Rusch D."/>
            <person name="Podicherti R."/>
            <person name="Tsui H.-C.T."/>
            <person name="Winkler M.E."/>
        </authorList>
    </citation>
    <scope>NUCLEOTIDE SEQUENCE</scope>
</reference>
<protein>
    <recommendedName>
        <fullName evidence="7">EF-hand domain-containing protein</fullName>
    </recommendedName>
</protein>
<evidence type="ECO:0000256" key="6">
    <source>
        <dbReference type="SAM" id="MobiDB-lite"/>
    </source>
</evidence>
<feature type="region of interest" description="Disordered" evidence="6">
    <location>
        <begin position="548"/>
        <end position="569"/>
    </location>
</feature>
<keyword evidence="2" id="KW-0479">Metal-binding</keyword>
<dbReference type="InterPro" id="IPR002048">
    <property type="entry name" value="EF_hand_dom"/>
</dbReference>
<evidence type="ECO:0000256" key="4">
    <source>
        <dbReference type="ARBA" id="ARBA00023004"/>
    </source>
</evidence>
<dbReference type="PANTHER" id="PTHR43498">
    <property type="entry name" value="FERREDOXIN:COB-COM HETERODISULFIDE REDUCTASE SUBUNIT A"/>
    <property type="match status" value="1"/>
</dbReference>
<name>A0A381Y2Z9_9ZZZZ</name>
<proteinExistence type="predicted"/>
<dbReference type="GO" id="GO:0005509">
    <property type="term" value="F:calcium ion binding"/>
    <property type="evidence" value="ECO:0007669"/>
    <property type="project" value="InterPro"/>
</dbReference>
<keyword evidence="3" id="KW-0560">Oxidoreductase</keyword>
<evidence type="ECO:0000259" key="7">
    <source>
        <dbReference type="PROSITE" id="PS50222"/>
    </source>
</evidence>
<keyword evidence="5" id="KW-0411">Iron-sulfur</keyword>
<gene>
    <name evidence="8" type="ORF">METZ01_LOCUS124232</name>
</gene>
<dbReference type="EMBL" id="UINC01017270">
    <property type="protein sequence ID" value="SVA71378.1"/>
    <property type="molecule type" value="Genomic_DNA"/>
</dbReference>
<dbReference type="InterPro" id="IPR036188">
    <property type="entry name" value="FAD/NAD-bd_sf"/>
</dbReference>
<feature type="domain" description="EF-hand" evidence="7">
    <location>
        <begin position="581"/>
        <end position="616"/>
    </location>
</feature>
<dbReference type="PANTHER" id="PTHR43498:SF1">
    <property type="entry name" value="COB--COM HETERODISULFIDE REDUCTASE IRON-SULFUR SUBUNIT A"/>
    <property type="match status" value="1"/>
</dbReference>
<evidence type="ECO:0000256" key="3">
    <source>
        <dbReference type="ARBA" id="ARBA00023002"/>
    </source>
</evidence>
<organism evidence="8">
    <name type="scientific">marine metagenome</name>
    <dbReference type="NCBI Taxonomy" id="408172"/>
    <lineage>
        <taxon>unclassified sequences</taxon>
        <taxon>metagenomes</taxon>
        <taxon>ecological metagenomes</taxon>
    </lineage>
</organism>
<sequence>MSVKRIITLSLAMLICCLGTAGATTVYEADVCVYGGTASGVTAGLAAARRGQSVIIVEPFRHLGGMHGGGIRIQQDCLYLKDIGGLARELHDADYALPGGGGANQWQARLMIRKKVEDAGIRFFTQYRLDSKEDVVKDGVTIGMIHLNHAPIMEEGVPAPKPTKRKAFSVKAKVFIDASYEGDLMAFSGCDYTIGREAKSKYNESLGGQRGLKYFDVDPYVAEGDPSSGLLPMISTEPYEPNAASRYSLAYNFRMQGMRDRKSGQTEGTPLKPLGRKIDRERYELVIRGLKKDSGKDVIGWPAWNYLRKTMVSSGPPGRQADYPDGDWALRSAVWRDWIDHVKTMNILRGIKAPVLREGWYPDNGDFPDQLYIRIGRRMIGEYVMTQHDLMHQTAIQDSIGLAYYAVDIYPPRLIAHEGKVASEGEVFMRVSPGPYQIPYRALTAKKDQCDNLLVSVCMSASHIAMSSIRMESSYVVMGEAAGIAASHAVKSDKNVHQLDVEAVLADMSKAGVVTEWDGTGYGPNSRRTWKPESIYWKLNPDDYKKSPIRLDPSWQNSESTGGGSDRTRVQAFSSVEDWNRKKPGYDWLFPHIDKNADGKISLEEHQAFQDYKKANPAWRKTLPKKPPR</sequence>
<evidence type="ECO:0000256" key="2">
    <source>
        <dbReference type="ARBA" id="ARBA00022723"/>
    </source>
</evidence>
<dbReference type="AlphaFoldDB" id="A0A381Y2Z9"/>
<dbReference type="Pfam" id="PF12831">
    <property type="entry name" value="FAD_oxidored"/>
    <property type="match status" value="1"/>
</dbReference>
<dbReference type="PROSITE" id="PS50222">
    <property type="entry name" value="EF_HAND_2"/>
    <property type="match status" value="1"/>
</dbReference>
<evidence type="ECO:0000313" key="8">
    <source>
        <dbReference type="EMBL" id="SVA71378.1"/>
    </source>
</evidence>
<dbReference type="Gene3D" id="3.50.50.60">
    <property type="entry name" value="FAD/NAD(P)-binding domain"/>
    <property type="match status" value="1"/>
</dbReference>
<dbReference type="GO" id="GO:0051539">
    <property type="term" value="F:4 iron, 4 sulfur cluster binding"/>
    <property type="evidence" value="ECO:0007669"/>
    <property type="project" value="UniProtKB-KW"/>
</dbReference>
<dbReference type="GO" id="GO:0016491">
    <property type="term" value="F:oxidoreductase activity"/>
    <property type="evidence" value="ECO:0007669"/>
    <property type="project" value="UniProtKB-KW"/>
</dbReference>
<evidence type="ECO:0000256" key="1">
    <source>
        <dbReference type="ARBA" id="ARBA00022485"/>
    </source>
</evidence>
<keyword evidence="4" id="KW-0408">Iron</keyword>
<keyword evidence="1" id="KW-0004">4Fe-4S</keyword>